<evidence type="ECO:0000313" key="7">
    <source>
        <dbReference type="EMBL" id="ETN37500.1"/>
    </source>
</evidence>
<dbReference type="SUPFAM" id="SSF51735">
    <property type="entry name" value="NAD(P)-binding Rossmann-fold domains"/>
    <property type="match status" value="1"/>
</dbReference>
<dbReference type="SMART" id="SM00829">
    <property type="entry name" value="PKS_ER"/>
    <property type="match status" value="1"/>
</dbReference>
<dbReference type="OrthoDB" id="1879366at2759"/>
<protein>
    <recommendedName>
        <fullName evidence="6">Enoyl reductase (ER) domain-containing protein</fullName>
    </recommendedName>
</protein>
<evidence type="ECO:0000256" key="5">
    <source>
        <dbReference type="ARBA" id="ARBA00023002"/>
    </source>
</evidence>
<dbReference type="EMBL" id="KB822723">
    <property type="protein sequence ID" value="ETN37500.1"/>
    <property type="molecule type" value="Genomic_DNA"/>
</dbReference>
<sequence>MPPTTQQAWACVSHGQPLQKVDLPVPEPHGTEILIRVTHAGVCHSDLHAWEGFYHLGGGKKFWLKDRGVSLPRALGHEILGTVEKYGPDVDPSDVPPLGASRVVYPWVGCQSCRRCEDGDDNLCLKQQTRGVFTDGGFAQYITVPHAKYLVDYGNVDPAVACTFGCSGLTVLSCIQKVMPLKPQDPVLLVGAGGLGLAAIAMLKAVGHEKIISCDITPEKRQAALDAGATAVFDSTAAEAAKVAVETAGEPYFAALDFVNTTKTAELAMGSLAKGGKMVAVGILGGEITVSLVSMIFTARTIMGNITGTPQHLRDVTKLATDGKLAPIPVTRVPWDEAHEALMRLKRGEVTGRLILIH</sequence>
<dbReference type="STRING" id="1220924.W2RMF6"/>
<dbReference type="Gene3D" id="3.90.180.10">
    <property type="entry name" value="Medium-chain alcohol dehydrogenases, catalytic domain"/>
    <property type="match status" value="1"/>
</dbReference>
<dbReference type="HOGENOM" id="CLU_026673_11_2_1"/>
<dbReference type="PANTHER" id="PTHR42940:SF8">
    <property type="entry name" value="VACUOLAR PROTEIN SORTING-ASSOCIATED PROTEIN 11"/>
    <property type="match status" value="1"/>
</dbReference>
<dbReference type="InterPro" id="IPR036291">
    <property type="entry name" value="NAD(P)-bd_dom_sf"/>
</dbReference>
<dbReference type="GO" id="GO:0005737">
    <property type="term" value="C:cytoplasm"/>
    <property type="evidence" value="ECO:0007669"/>
    <property type="project" value="TreeGrafter"/>
</dbReference>
<accession>W2RMF6</accession>
<dbReference type="InterPro" id="IPR013149">
    <property type="entry name" value="ADH-like_C"/>
</dbReference>
<dbReference type="Proteomes" id="UP000030752">
    <property type="component" value="Unassembled WGS sequence"/>
</dbReference>
<evidence type="ECO:0000256" key="2">
    <source>
        <dbReference type="ARBA" id="ARBA00008072"/>
    </source>
</evidence>
<evidence type="ECO:0000313" key="8">
    <source>
        <dbReference type="Proteomes" id="UP000030752"/>
    </source>
</evidence>
<dbReference type="InterPro" id="IPR011032">
    <property type="entry name" value="GroES-like_sf"/>
</dbReference>
<comment type="similarity">
    <text evidence="2">Belongs to the zinc-containing alcohol dehydrogenase family.</text>
</comment>
<dbReference type="InterPro" id="IPR013154">
    <property type="entry name" value="ADH-like_N"/>
</dbReference>
<dbReference type="Pfam" id="PF08240">
    <property type="entry name" value="ADH_N"/>
    <property type="match status" value="1"/>
</dbReference>
<evidence type="ECO:0000256" key="3">
    <source>
        <dbReference type="ARBA" id="ARBA00022723"/>
    </source>
</evidence>
<evidence type="ECO:0000256" key="4">
    <source>
        <dbReference type="ARBA" id="ARBA00022833"/>
    </source>
</evidence>
<feature type="domain" description="Enoyl reductase (ER)" evidence="6">
    <location>
        <begin position="15"/>
        <end position="356"/>
    </location>
</feature>
<keyword evidence="4" id="KW-0862">Zinc</keyword>
<dbReference type="CDD" id="cd08240">
    <property type="entry name" value="6_hydroxyhexanoate_dh_like"/>
    <property type="match status" value="1"/>
</dbReference>
<organism evidence="7 8">
    <name type="scientific">Cyphellophora europaea (strain CBS 101466)</name>
    <name type="common">Phialophora europaea</name>
    <dbReference type="NCBI Taxonomy" id="1220924"/>
    <lineage>
        <taxon>Eukaryota</taxon>
        <taxon>Fungi</taxon>
        <taxon>Dikarya</taxon>
        <taxon>Ascomycota</taxon>
        <taxon>Pezizomycotina</taxon>
        <taxon>Eurotiomycetes</taxon>
        <taxon>Chaetothyriomycetidae</taxon>
        <taxon>Chaetothyriales</taxon>
        <taxon>Cyphellophoraceae</taxon>
        <taxon>Cyphellophora</taxon>
    </lineage>
</organism>
<keyword evidence="3" id="KW-0479">Metal-binding</keyword>
<keyword evidence="8" id="KW-1185">Reference proteome</keyword>
<dbReference type="VEuPathDB" id="FungiDB:HMPREF1541_07122"/>
<dbReference type="GO" id="GO:0004022">
    <property type="term" value="F:alcohol dehydrogenase (NAD+) activity"/>
    <property type="evidence" value="ECO:0007669"/>
    <property type="project" value="TreeGrafter"/>
</dbReference>
<dbReference type="AlphaFoldDB" id="W2RMF6"/>
<keyword evidence="5" id="KW-0560">Oxidoreductase</keyword>
<dbReference type="GeneID" id="19974461"/>
<proteinExistence type="inferred from homology"/>
<evidence type="ECO:0000256" key="1">
    <source>
        <dbReference type="ARBA" id="ARBA00001947"/>
    </source>
</evidence>
<dbReference type="SUPFAM" id="SSF50129">
    <property type="entry name" value="GroES-like"/>
    <property type="match status" value="1"/>
</dbReference>
<evidence type="ECO:0000259" key="6">
    <source>
        <dbReference type="SMART" id="SM00829"/>
    </source>
</evidence>
<dbReference type="InParanoid" id="W2RMF6"/>
<name>W2RMF6_CYPE1</name>
<dbReference type="GO" id="GO:0046872">
    <property type="term" value="F:metal ion binding"/>
    <property type="evidence" value="ECO:0007669"/>
    <property type="project" value="UniProtKB-KW"/>
</dbReference>
<dbReference type="PANTHER" id="PTHR42940">
    <property type="entry name" value="ALCOHOL DEHYDROGENASE 1-RELATED"/>
    <property type="match status" value="1"/>
</dbReference>
<dbReference type="Gene3D" id="3.40.50.720">
    <property type="entry name" value="NAD(P)-binding Rossmann-like Domain"/>
    <property type="match status" value="1"/>
</dbReference>
<dbReference type="eggNOG" id="KOG0023">
    <property type="taxonomic scope" value="Eukaryota"/>
</dbReference>
<dbReference type="Pfam" id="PF00107">
    <property type="entry name" value="ADH_zinc_N"/>
    <property type="match status" value="1"/>
</dbReference>
<comment type="cofactor">
    <cofactor evidence="1">
        <name>Zn(2+)</name>
        <dbReference type="ChEBI" id="CHEBI:29105"/>
    </cofactor>
</comment>
<dbReference type="InterPro" id="IPR020843">
    <property type="entry name" value="ER"/>
</dbReference>
<reference evidence="7 8" key="1">
    <citation type="submission" date="2013-03" db="EMBL/GenBank/DDBJ databases">
        <title>The Genome Sequence of Phialophora europaea CBS 101466.</title>
        <authorList>
            <consortium name="The Broad Institute Genomics Platform"/>
            <person name="Cuomo C."/>
            <person name="de Hoog S."/>
            <person name="Gorbushina A."/>
            <person name="Walker B."/>
            <person name="Young S.K."/>
            <person name="Zeng Q."/>
            <person name="Gargeya S."/>
            <person name="Fitzgerald M."/>
            <person name="Haas B."/>
            <person name="Abouelleil A."/>
            <person name="Allen A.W."/>
            <person name="Alvarado L."/>
            <person name="Arachchi H.M."/>
            <person name="Berlin A.M."/>
            <person name="Chapman S.B."/>
            <person name="Gainer-Dewar J."/>
            <person name="Goldberg J."/>
            <person name="Griggs A."/>
            <person name="Gujja S."/>
            <person name="Hansen M."/>
            <person name="Howarth C."/>
            <person name="Imamovic A."/>
            <person name="Ireland A."/>
            <person name="Larimer J."/>
            <person name="McCowan C."/>
            <person name="Murphy C."/>
            <person name="Pearson M."/>
            <person name="Poon T.W."/>
            <person name="Priest M."/>
            <person name="Roberts A."/>
            <person name="Saif S."/>
            <person name="Shea T."/>
            <person name="Sisk P."/>
            <person name="Sykes S."/>
            <person name="Wortman J."/>
            <person name="Nusbaum C."/>
            <person name="Birren B."/>
        </authorList>
    </citation>
    <scope>NUCLEOTIDE SEQUENCE [LARGE SCALE GENOMIC DNA]</scope>
    <source>
        <strain evidence="7 8">CBS 101466</strain>
    </source>
</reference>
<gene>
    <name evidence="7" type="ORF">HMPREF1541_07122</name>
</gene>
<dbReference type="RefSeq" id="XP_008719669.1">
    <property type="nucleotide sequence ID" value="XM_008721447.1"/>
</dbReference>